<keyword evidence="7 11" id="KW-0798">TonB box</keyword>
<dbReference type="InterPro" id="IPR000531">
    <property type="entry name" value="Beta-barrel_TonB"/>
</dbReference>
<dbReference type="PROSITE" id="PS00018">
    <property type="entry name" value="EF_HAND_1"/>
    <property type="match status" value="1"/>
</dbReference>
<dbReference type="Pfam" id="PF07715">
    <property type="entry name" value="Plug"/>
    <property type="match status" value="1"/>
</dbReference>
<dbReference type="InterPro" id="IPR023997">
    <property type="entry name" value="TonB-dep_OMP_SusC/RagA_CS"/>
</dbReference>
<evidence type="ECO:0000256" key="4">
    <source>
        <dbReference type="ARBA" id="ARBA00022496"/>
    </source>
</evidence>
<dbReference type="Gene3D" id="2.40.170.20">
    <property type="entry name" value="TonB-dependent receptor, beta-barrel domain"/>
    <property type="match status" value="1"/>
</dbReference>
<organism evidence="14 15">
    <name type="scientific">Persicobacter psychrovividus</name>
    <dbReference type="NCBI Taxonomy" id="387638"/>
    <lineage>
        <taxon>Bacteria</taxon>
        <taxon>Pseudomonadati</taxon>
        <taxon>Bacteroidota</taxon>
        <taxon>Cytophagia</taxon>
        <taxon>Cytophagales</taxon>
        <taxon>Persicobacteraceae</taxon>
        <taxon>Persicobacter</taxon>
    </lineage>
</organism>
<dbReference type="SUPFAM" id="SSF49464">
    <property type="entry name" value="Carboxypeptidase regulatory domain-like"/>
    <property type="match status" value="1"/>
</dbReference>
<protein>
    <submittedName>
        <fullName evidence="14">SusC/RagA family TonB-linked outer membrane protein</fullName>
    </submittedName>
</protein>
<evidence type="ECO:0000256" key="2">
    <source>
        <dbReference type="ARBA" id="ARBA00022448"/>
    </source>
</evidence>
<dbReference type="InterPro" id="IPR008969">
    <property type="entry name" value="CarboxyPept-like_regulatory"/>
</dbReference>
<comment type="subcellular location">
    <subcellularLocation>
        <location evidence="1 10">Cell outer membrane</location>
        <topology evidence="1 10">Multi-pass membrane protein</topology>
    </subcellularLocation>
</comment>
<accession>A0ABM7VJ61</accession>
<dbReference type="InterPro" id="IPR036942">
    <property type="entry name" value="Beta-barrel_TonB_sf"/>
</dbReference>
<sequence length="1149" mass="127678">MATFRHTINEIMQMKIGSLRLVCTIFLVLLQCSVAMASSKYASNKKFVIKERRISIEQIIQYIEQESDFYFFYEDSQPALKRVVNANFEQATVDEILTDVLKGTDLVYEVVDKYVAIKKKGQKSNAPVAAPKAAQQETIDVSGTVLDEDGEGMPGVSIVVKGTTTGTVTDYMGQYTLKNVTIGDVLVYSFVGYNSQEIPARESVVDVKMSANVTQLEELVVVGYGVQKKSVVTGAIASVSPEEITAMPVSGVDQALQGRTAGVDVMNNSGAPGAGVQIRVRGVGTNGDSSPLYIVDGLVVTSIANVNPNDIESMEVLKDAASAAIYGSRGANGVVLITTKKGQEGAIKVSYDGYYGVQNAWKTVDVLDARQYMAMQNEVNFNDGRNPLYSRYQIENPENNTDWQSHLFTPNAPIQNHNVSMTGGSKYSTFAISAGYFGQQGIIGGDQSAFDRINLRMNSEHKITSRITFGENLSIVSTSRKTVDSGLNQSTLLDPLTPHTVTNPRDIRDYDNLPHNPVRDGNGNYYGISSLLPELYNPAAKHATTFNENFSRQVQGNFYGKVKIIEGLEFKSDFGFRWQNQEWRDYTPVNYLSSMIQNPVNSVSQTASSDAYWQWENVLTYNKNIGTKHTIGGVLGTSMINNTIKTQTGYRTNINPADWNTGWLDNGANDQSQRTGGSFLENRLLSYFGRVNYDYDERYMFTATVRYDGSSRFGENNRFGVFPSISAGWNVHNESFFNSSIINHFKVRGSWGQVGNEAIGRFNFLSTVGQMDANNGGALAYPMGPDGTPINVIVVNRAANPDLKWETSEQSNVGVDLGFLDDKFMFTTEYYNKTTKDLLSEQPVPGYVGQPNPMGNIGTIRNQGVELSLNYRKNTGDFNFDIRGNIAFNRNEVTEFNNADGFINGWRNFYKYDGATRMQVGHSLPFFAGYQTNGIFQNQQEIEDYVNADGQPIQPDARPGDIRFVDTNGDGEISADDYVDLGSNIPDFNYGINFNASYKNFDFSMFWQGVQGGSILNINRQLHLGAQNYWSRSLERWTGEGSTNSYPRATQQDPNQNYTRINDMVHVEDGSYLRLKNMQIGYVLPEHIAAKIGAERVRVYISGQNLLTFTKYTGFDPEVGQMSSWRNQGLDIGNYPQARTYLLGVNVSF</sequence>
<dbReference type="Pfam" id="PF07660">
    <property type="entry name" value="STN"/>
    <property type="match status" value="1"/>
</dbReference>
<evidence type="ECO:0000256" key="5">
    <source>
        <dbReference type="ARBA" id="ARBA00022692"/>
    </source>
</evidence>
<evidence type="ECO:0000259" key="13">
    <source>
        <dbReference type="SMART" id="SM00965"/>
    </source>
</evidence>
<evidence type="ECO:0000256" key="7">
    <source>
        <dbReference type="ARBA" id="ARBA00023077"/>
    </source>
</evidence>
<dbReference type="InterPro" id="IPR039426">
    <property type="entry name" value="TonB-dep_rcpt-like"/>
</dbReference>
<dbReference type="InterPro" id="IPR023996">
    <property type="entry name" value="TonB-dep_OMP_SusC/RagA"/>
</dbReference>
<evidence type="ECO:0000313" key="14">
    <source>
        <dbReference type="EMBL" id="BDD00825.1"/>
    </source>
</evidence>
<evidence type="ECO:0000256" key="1">
    <source>
        <dbReference type="ARBA" id="ARBA00004571"/>
    </source>
</evidence>
<keyword evidence="4" id="KW-0410">Iron transport</keyword>
<dbReference type="Pfam" id="PF00593">
    <property type="entry name" value="TonB_dep_Rec_b-barrel"/>
    <property type="match status" value="1"/>
</dbReference>
<reference evidence="14 15" key="1">
    <citation type="submission" date="2021-12" db="EMBL/GenBank/DDBJ databases">
        <title>Genome sequencing of bacteria with rrn-lacking chromosome and rrn-plasmid.</title>
        <authorList>
            <person name="Anda M."/>
            <person name="Iwasaki W."/>
        </authorList>
    </citation>
    <scope>NUCLEOTIDE SEQUENCE [LARGE SCALE GENOMIC DNA]</scope>
    <source>
        <strain evidence="14 15">NBRC 101262</strain>
        <plasmid evidence="14 15">pPP1</plasmid>
    </source>
</reference>
<evidence type="ECO:0000256" key="12">
    <source>
        <dbReference type="SAM" id="MobiDB-lite"/>
    </source>
</evidence>
<keyword evidence="3 10" id="KW-1134">Transmembrane beta strand</keyword>
<evidence type="ECO:0000313" key="15">
    <source>
        <dbReference type="Proteomes" id="UP001354989"/>
    </source>
</evidence>
<dbReference type="Proteomes" id="UP001354989">
    <property type="component" value="Plasmid pPP1"/>
</dbReference>
<dbReference type="SUPFAM" id="SSF56935">
    <property type="entry name" value="Porins"/>
    <property type="match status" value="1"/>
</dbReference>
<keyword evidence="6" id="KW-0408">Iron</keyword>
<keyword evidence="8 10" id="KW-0472">Membrane</keyword>
<evidence type="ECO:0000256" key="10">
    <source>
        <dbReference type="PROSITE-ProRule" id="PRU01360"/>
    </source>
</evidence>
<comment type="similarity">
    <text evidence="10 11">Belongs to the TonB-dependent receptor family.</text>
</comment>
<keyword evidence="9 10" id="KW-0998">Cell outer membrane</keyword>
<feature type="domain" description="Secretin/TonB short N-terminal" evidence="13">
    <location>
        <begin position="69"/>
        <end position="120"/>
    </location>
</feature>
<dbReference type="InterPro" id="IPR018247">
    <property type="entry name" value="EF_Hand_1_Ca_BS"/>
</dbReference>
<evidence type="ECO:0000256" key="6">
    <source>
        <dbReference type="ARBA" id="ARBA00023004"/>
    </source>
</evidence>
<evidence type="ECO:0000256" key="3">
    <source>
        <dbReference type="ARBA" id="ARBA00022452"/>
    </source>
</evidence>
<dbReference type="NCBIfam" id="TIGR04056">
    <property type="entry name" value="OMP_RagA_SusC"/>
    <property type="match status" value="1"/>
</dbReference>
<dbReference type="PROSITE" id="PS52016">
    <property type="entry name" value="TONB_DEPENDENT_REC_3"/>
    <property type="match status" value="1"/>
</dbReference>
<dbReference type="InterPro" id="IPR011662">
    <property type="entry name" value="Secretin/TonB_short_N"/>
</dbReference>
<dbReference type="Gene3D" id="2.60.40.1120">
    <property type="entry name" value="Carboxypeptidase-like, regulatory domain"/>
    <property type="match status" value="1"/>
</dbReference>
<proteinExistence type="inferred from homology"/>
<evidence type="ECO:0000256" key="11">
    <source>
        <dbReference type="RuleBase" id="RU003357"/>
    </source>
</evidence>
<keyword evidence="2 10" id="KW-0813">Transport</keyword>
<dbReference type="SMART" id="SM00965">
    <property type="entry name" value="STN"/>
    <property type="match status" value="1"/>
</dbReference>
<keyword evidence="5 10" id="KW-0812">Transmembrane</keyword>
<feature type="region of interest" description="Disordered" evidence="12">
    <location>
        <begin position="494"/>
        <end position="514"/>
    </location>
</feature>
<evidence type="ECO:0000256" key="8">
    <source>
        <dbReference type="ARBA" id="ARBA00023136"/>
    </source>
</evidence>
<dbReference type="InterPro" id="IPR037066">
    <property type="entry name" value="Plug_dom_sf"/>
</dbReference>
<keyword evidence="15" id="KW-1185">Reference proteome</keyword>
<dbReference type="EMBL" id="AP025293">
    <property type="protein sequence ID" value="BDD00825.1"/>
    <property type="molecule type" value="Genomic_DNA"/>
</dbReference>
<name>A0ABM7VJ61_9BACT</name>
<evidence type="ECO:0000256" key="9">
    <source>
        <dbReference type="ARBA" id="ARBA00023237"/>
    </source>
</evidence>
<dbReference type="NCBIfam" id="TIGR04057">
    <property type="entry name" value="SusC_RagA_signa"/>
    <property type="match status" value="1"/>
</dbReference>
<dbReference type="InterPro" id="IPR012910">
    <property type="entry name" value="Plug_dom"/>
</dbReference>
<keyword evidence="14" id="KW-0614">Plasmid</keyword>
<keyword evidence="4" id="KW-0406">Ion transport</keyword>
<dbReference type="Gene3D" id="2.170.130.10">
    <property type="entry name" value="TonB-dependent receptor, plug domain"/>
    <property type="match status" value="1"/>
</dbReference>
<dbReference type="Pfam" id="PF13715">
    <property type="entry name" value="CarbopepD_reg_2"/>
    <property type="match status" value="1"/>
</dbReference>
<gene>
    <name evidence="14" type="ORF">PEPS_31050</name>
</gene>
<geneLocation type="plasmid" evidence="14 15">
    <name>pPP1</name>
</geneLocation>